<dbReference type="GO" id="GO:0003676">
    <property type="term" value="F:nucleic acid binding"/>
    <property type="evidence" value="ECO:0007669"/>
    <property type="project" value="InterPro"/>
</dbReference>
<feature type="compositionally biased region" description="Basic and acidic residues" evidence="1">
    <location>
        <begin position="32"/>
        <end position="44"/>
    </location>
</feature>
<organism evidence="3 4">
    <name type="scientific">Mycobacteroides abscessus</name>
    <dbReference type="NCBI Taxonomy" id="36809"/>
    <lineage>
        <taxon>Bacteria</taxon>
        <taxon>Bacillati</taxon>
        <taxon>Actinomycetota</taxon>
        <taxon>Actinomycetes</taxon>
        <taxon>Mycobacteriales</taxon>
        <taxon>Mycobacteriaceae</taxon>
        <taxon>Mycobacteroides</taxon>
    </lineage>
</organism>
<proteinExistence type="predicted"/>
<feature type="domain" description="HNH nuclease" evidence="2">
    <location>
        <begin position="45"/>
        <end position="99"/>
    </location>
</feature>
<reference evidence="3 4" key="1">
    <citation type="submission" date="2015-03" db="EMBL/GenBank/DDBJ databases">
        <authorList>
            <consortium name="Pathogen Informatics"/>
            <person name="Murphy D."/>
        </authorList>
    </citation>
    <scope>NUCLEOTIDE SEQUENCE [LARGE SCALE GENOMIC DNA]</scope>
    <source>
        <strain evidence="3 4">PAP036</strain>
    </source>
</reference>
<dbReference type="GO" id="GO:0004519">
    <property type="term" value="F:endonuclease activity"/>
    <property type="evidence" value="ECO:0007669"/>
    <property type="project" value="InterPro"/>
</dbReference>
<feature type="compositionally biased region" description="Pro residues" evidence="1">
    <location>
        <begin position="122"/>
        <end position="132"/>
    </location>
</feature>
<evidence type="ECO:0000313" key="4">
    <source>
        <dbReference type="Proteomes" id="UP000038487"/>
    </source>
</evidence>
<dbReference type="RefSeq" id="WP_074323784.1">
    <property type="nucleotide sequence ID" value="NZ_CSUW01000002.1"/>
</dbReference>
<dbReference type="Proteomes" id="UP000038487">
    <property type="component" value="Unassembled WGS sequence"/>
</dbReference>
<dbReference type="AlphaFoldDB" id="A0AB33T130"/>
<dbReference type="InterPro" id="IPR002711">
    <property type="entry name" value="HNH"/>
</dbReference>
<gene>
    <name evidence="3" type="ORF">ERS075527_01153</name>
</gene>
<dbReference type="Pfam" id="PF01844">
    <property type="entry name" value="HNH"/>
    <property type="match status" value="1"/>
</dbReference>
<evidence type="ECO:0000313" key="3">
    <source>
        <dbReference type="EMBL" id="CPT12036.1"/>
    </source>
</evidence>
<feature type="region of interest" description="Disordered" evidence="1">
    <location>
        <begin position="23"/>
        <end position="44"/>
    </location>
</feature>
<sequence length="132" mass="14882">MPRAPKVCSHKDCTELVHGDTRCPQHKTHRWGKGDPRTTDPRHKAWRKTVLDRDHWRCQIRYPGCIGEATIADHILAVKLGGAEHDIQNGQAACRPCSDKKSSDEGHKAAGHTVRPREQDPTPHPQRPNSRP</sequence>
<dbReference type="GO" id="GO:0008270">
    <property type="term" value="F:zinc ion binding"/>
    <property type="evidence" value="ECO:0007669"/>
    <property type="project" value="InterPro"/>
</dbReference>
<feature type="region of interest" description="Disordered" evidence="1">
    <location>
        <begin position="90"/>
        <end position="132"/>
    </location>
</feature>
<feature type="compositionally biased region" description="Basic and acidic residues" evidence="1">
    <location>
        <begin position="97"/>
        <end position="108"/>
    </location>
</feature>
<dbReference type="EMBL" id="CSUW01000002">
    <property type="protein sequence ID" value="CPT12036.1"/>
    <property type="molecule type" value="Genomic_DNA"/>
</dbReference>
<comment type="caution">
    <text evidence="3">The sequence shown here is derived from an EMBL/GenBank/DDBJ whole genome shotgun (WGS) entry which is preliminary data.</text>
</comment>
<evidence type="ECO:0000256" key="1">
    <source>
        <dbReference type="SAM" id="MobiDB-lite"/>
    </source>
</evidence>
<dbReference type="InterPro" id="IPR003615">
    <property type="entry name" value="HNH_nuc"/>
</dbReference>
<name>A0AB33T130_9MYCO</name>
<dbReference type="Gene3D" id="1.10.30.50">
    <property type="match status" value="1"/>
</dbReference>
<evidence type="ECO:0000259" key="2">
    <source>
        <dbReference type="SMART" id="SM00507"/>
    </source>
</evidence>
<accession>A0AB33T130</accession>
<protein>
    <submittedName>
        <fullName evidence="3">Bacteriophage protein</fullName>
    </submittedName>
</protein>
<dbReference type="SMART" id="SM00507">
    <property type="entry name" value="HNHc"/>
    <property type="match status" value="1"/>
</dbReference>